<accession>A0A7J5TV36</accession>
<proteinExistence type="predicted"/>
<dbReference type="EMBL" id="WELI01000009">
    <property type="protein sequence ID" value="KAB7728018.1"/>
    <property type="molecule type" value="Genomic_DNA"/>
</dbReference>
<sequence>MREHFIVENKEAASPSEAAFILEPKSGLRAEVLRFRSLRQMDEYQPDGSVAQVRNLPILLVSNTPGITESKRLGILKRMASWYYYTQLMPKPTDTQPPSESAG</sequence>
<keyword evidence="2" id="KW-1185">Reference proteome</keyword>
<evidence type="ECO:0000313" key="1">
    <source>
        <dbReference type="EMBL" id="KAB7728018.1"/>
    </source>
</evidence>
<organism evidence="1 2">
    <name type="scientific">Rudanella paleaurantiibacter</name>
    <dbReference type="NCBI Taxonomy" id="2614655"/>
    <lineage>
        <taxon>Bacteria</taxon>
        <taxon>Pseudomonadati</taxon>
        <taxon>Bacteroidota</taxon>
        <taxon>Cytophagia</taxon>
        <taxon>Cytophagales</taxon>
        <taxon>Cytophagaceae</taxon>
        <taxon>Rudanella</taxon>
    </lineage>
</organism>
<dbReference type="AlphaFoldDB" id="A0A7J5TV36"/>
<comment type="caution">
    <text evidence="1">The sequence shown here is derived from an EMBL/GenBank/DDBJ whole genome shotgun (WGS) entry which is preliminary data.</text>
</comment>
<name>A0A7J5TV36_9BACT</name>
<dbReference type="RefSeq" id="WP_152125969.1">
    <property type="nucleotide sequence ID" value="NZ_WELI01000009.1"/>
</dbReference>
<dbReference type="Proteomes" id="UP000488299">
    <property type="component" value="Unassembled WGS sequence"/>
</dbReference>
<gene>
    <name evidence="1" type="ORF">F5984_19885</name>
</gene>
<protein>
    <submittedName>
        <fullName evidence="1">Uncharacterized protein</fullName>
    </submittedName>
</protein>
<evidence type="ECO:0000313" key="2">
    <source>
        <dbReference type="Proteomes" id="UP000488299"/>
    </source>
</evidence>
<reference evidence="1 2" key="1">
    <citation type="submission" date="2019-10" db="EMBL/GenBank/DDBJ databases">
        <title>Rudanella paleaurantiibacter sp. nov., isolated from sludge.</title>
        <authorList>
            <person name="Xu S.Q."/>
        </authorList>
    </citation>
    <scope>NUCLEOTIDE SEQUENCE [LARGE SCALE GENOMIC DNA]</scope>
    <source>
        <strain evidence="1 2">HX-22-17</strain>
    </source>
</reference>